<sequence>MGKIQQKRLKKSLRSDGLVFVMGIMTIILLQQNLFVSATLPHCQSRSSLSSKSNFNNRLSFVCPLNSNVNQDWAVTSNRGGGEESFFLTTHSDIFPTTKKRGTTLLKFRREKSSSSITYPHHGRTKRNGNDFLLWGNKNEFEKRRKHEKGWRLSDVFVRKPSSRRDAIVSDEVLVTDSNMMKLQTMGVDGEIERKDSTFPALHGLEIVEKVDETADKKRVLGKIVVDGTYQKVDAIKTTSIQQDRNELEHSAISDSSLSLSNEEVSKKKSRREKSVTMSKVKKDELSMVARFSRKIFERTVHLLLCQWSIFPPHNLQVVSSPRGNVLKRLLSKGEMASDVSINFDRLVFGNLRMSGGRIDIKRMSLKVLANVPPPVGRRFRQGLLGMKVRRFSSPFEFHAQNCIFTQDDIRKSSCIQNGLQNLLNNILNRSGFLSATSVKVSSVKILSSQKISCIGIATTALGAEVPFEVRTGLSVSSRGHVLLLPGLEIALNPGSLPFKVFVPVVPEVDIDLGHNAQIENLAINGKRRRLSLSARATVTPKSGENRLKYSQQKSSYLAQYSCDVGAWVTRIGNFHK</sequence>
<evidence type="ECO:0000256" key="1">
    <source>
        <dbReference type="SAM" id="MobiDB-lite"/>
    </source>
</evidence>
<gene>
    <name evidence="3" type="ORF">HTAM1171_LOCUS10529</name>
</gene>
<evidence type="ECO:0000256" key="2">
    <source>
        <dbReference type="SAM" id="Phobius"/>
    </source>
</evidence>
<reference evidence="3" key="1">
    <citation type="submission" date="2021-01" db="EMBL/GenBank/DDBJ databases">
        <authorList>
            <person name="Corre E."/>
            <person name="Pelletier E."/>
            <person name="Niang G."/>
            <person name="Scheremetjew M."/>
            <person name="Finn R."/>
            <person name="Kale V."/>
            <person name="Holt S."/>
            <person name="Cochrane G."/>
            <person name="Meng A."/>
            <person name="Brown T."/>
            <person name="Cohen L."/>
        </authorList>
    </citation>
    <scope>NUCLEOTIDE SEQUENCE</scope>
    <source>
        <strain evidence="3">CCMP826</strain>
    </source>
</reference>
<name>A0A7S2I9V4_9STRA</name>
<dbReference type="EMBL" id="HBGV01017119">
    <property type="protein sequence ID" value="CAD9512495.1"/>
    <property type="molecule type" value="Transcribed_RNA"/>
</dbReference>
<organism evidence="3">
    <name type="scientific">Helicotheca tamesis</name>
    <dbReference type="NCBI Taxonomy" id="374047"/>
    <lineage>
        <taxon>Eukaryota</taxon>
        <taxon>Sar</taxon>
        <taxon>Stramenopiles</taxon>
        <taxon>Ochrophyta</taxon>
        <taxon>Bacillariophyta</taxon>
        <taxon>Mediophyceae</taxon>
        <taxon>Lithodesmiophycidae</taxon>
        <taxon>Lithodesmiales</taxon>
        <taxon>Lithodesmiaceae</taxon>
        <taxon>Helicotheca</taxon>
    </lineage>
</organism>
<accession>A0A7S2I9V4</accession>
<protein>
    <submittedName>
        <fullName evidence="3">Uncharacterized protein</fullName>
    </submittedName>
</protein>
<keyword evidence="2" id="KW-0812">Transmembrane</keyword>
<feature type="region of interest" description="Disordered" evidence="1">
    <location>
        <begin position="250"/>
        <end position="276"/>
    </location>
</feature>
<feature type="compositionally biased region" description="Low complexity" evidence="1">
    <location>
        <begin position="253"/>
        <end position="263"/>
    </location>
</feature>
<keyword evidence="2" id="KW-0472">Membrane</keyword>
<proteinExistence type="predicted"/>
<dbReference type="AlphaFoldDB" id="A0A7S2I9V4"/>
<evidence type="ECO:0000313" key="3">
    <source>
        <dbReference type="EMBL" id="CAD9512495.1"/>
    </source>
</evidence>
<feature type="transmembrane region" description="Helical" evidence="2">
    <location>
        <begin position="20"/>
        <end position="40"/>
    </location>
</feature>
<keyword evidence="2" id="KW-1133">Transmembrane helix</keyword>